<evidence type="ECO:0000313" key="2">
    <source>
        <dbReference type="EMBL" id="ELK28066.1"/>
    </source>
</evidence>
<feature type="region of interest" description="Disordered" evidence="1">
    <location>
        <begin position="1"/>
        <end position="25"/>
    </location>
</feature>
<reference evidence="3" key="1">
    <citation type="journal article" date="2013" name="Science">
        <title>Comparative analysis of bat genomes provides insight into the evolution of flight and immunity.</title>
        <authorList>
            <person name="Zhang G."/>
            <person name="Cowled C."/>
            <person name="Shi Z."/>
            <person name="Huang Z."/>
            <person name="Bishop-Lilly K.A."/>
            <person name="Fang X."/>
            <person name="Wynne J.W."/>
            <person name="Xiong Z."/>
            <person name="Baker M.L."/>
            <person name="Zhao W."/>
            <person name="Tachedjian M."/>
            <person name="Zhu Y."/>
            <person name="Zhou P."/>
            <person name="Jiang X."/>
            <person name="Ng J."/>
            <person name="Yang L."/>
            <person name="Wu L."/>
            <person name="Xiao J."/>
            <person name="Feng Y."/>
            <person name="Chen Y."/>
            <person name="Sun X."/>
            <person name="Zhang Y."/>
            <person name="Marsh G.A."/>
            <person name="Crameri G."/>
            <person name="Broder C.C."/>
            <person name="Frey K.G."/>
            <person name="Wang L.F."/>
            <person name="Wang J."/>
        </authorList>
    </citation>
    <scope>NUCLEOTIDE SEQUENCE [LARGE SCALE GENOMIC DNA]</scope>
</reference>
<evidence type="ECO:0000313" key="3">
    <source>
        <dbReference type="Proteomes" id="UP000010556"/>
    </source>
</evidence>
<protein>
    <submittedName>
        <fullName evidence="2">Uncharacterized protein</fullName>
    </submittedName>
</protein>
<accession>L5LPQ2</accession>
<evidence type="ECO:0000256" key="1">
    <source>
        <dbReference type="SAM" id="MobiDB-lite"/>
    </source>
</evidence>
<dbReference type="EMBL" id="KB109618">
    <property type="protein sequence ID" value="ELK28066.1"/>
    <property type="molecule type" value="Genomic_DNA"/>
</dbReference>
<proteinExistence type="predicted"/>
<dbReference type="AlphaFoldDB" id="L5LPQ2"/>
<gene>
    <name evidence="2" type="ORF">MDA_GLEAN10010005</name>
</gene>
<keyword evidence="3" id="KW-1185">Reference proteome</keyword>
<name>L5LPQ2_MYODS</name>
<organism evidence="2 3">
    <name type="scientific">Myotis davidii</name>
    <name type="common">David's myotis</name>
    <dbReference type="NCBI Taxonomy" id="225400"/>
    <lineage>
        <taxon>Eukaryota</taxon>
        <taxon>Metazoa</taxon>
        <taxon>Chordata</taxon>
        <taxon>Craniata</taxon>
        <taxon>Vertebrata</taxon>
        <taxon>Euteleostomi</taxon>
        <taxon>Mammalia</taxon>
        <taxon>Eutheria</taxon>
        <taxon>Laurasiatheria</taxon>
        <taxon>Chiroptera</taxon>
        <taxon>Yangochiroptera</taxon>
        <taxon>Vespertilionidae</taxon>
        <taxon>Myotis</taxon>
    </lineage>
</organism>
<feature type="compositionally biased region" description="Polar residues" evidence="1">
    <location>
        <begin position="8"/>
        <end position="24"/>
    </location>
</feature>
<dbReference type="Proteomes" id="UP000010556">
    <property type="component" value="Unassembled WGS sequence"/>
</dbReference>
<sequence length="89" mass="9856">MPIGIVKNNGNPSTNNQGRPTSCCATPYSRRTTEIVLPLPCTVDQDKALTSTMTESNNYRNHDQKDLALHHPAPTPLFLQLQLAPYSFC</sequence>